<evidence type="ECO:0000256" key="1">
    <source>
        <dbReference type="ARBA" id="ARBA00001933"/>
    </source>
</evidence>
<protein>
    <recommendedName>
        <fullName evidence="6">Aminotransferase</fullName>
        <ecNumber evidence="6">2.6.1.-</ecNumber>
    </recommendedName>
</protein>
<dbReference type="PANTHER" id="PTHR46383:SF1">
    <property type="entry name" value="ASPARTATE AMINOTRANSFERASE"/>
    <property type="match status" value="1"/>
</dbReference>
<name>A0A7U4DNP7_DESPD</name>
<dbReference type="InterPro" id="IPR015421">
    <property type="entry name" value="PyrdxlP-dep_Trfase_major"/>
</dbReference>
<evidence type="ECO:0000256" key="4">
    <source>
        <dbReference type="ARBA" id="ARBA00022679"/>
    </source>
</evidence>
<evidence type="ECO:0000256" key="3">
    <source>
        <dbReference type="ARBA" id="ARBA00022576"/>
    </source>
</evidence>
<dbReference type="GO" id="GO:0006520">
    <property type="term" value="P:amino acid metabolic process"/>
    <property type="evidence" value="ECO:0007669"/>
    <property type="project" value="InterPro"/>
</dbReference>
<feature type="domain" description="Aminotransferase class I/classII large" evidence="7">
    <location>
        <begin position="33"/>
        <end position="385"/>
    </location>
</feature>
<dbReference type="Proteomes" id="UP000006365">
    <property type="component" value="Chromosome"/>
</dbReference>
<dbReference type="InterPro" id="IPR015424">
    <property type="entry name" value="PyrdxlP-dep_Trfase"/>
</dbReference>
<comment type="cofactor">
    <cofactor evidence="1 6">
        <name>pyridoxal 5'-phosphate</name>
        <dbReference type="ChEBI" id="CHEBI:597326"/>
    </cofactor>
</comment>
<dbReference type="PROSITE" id="PS00105">
    <property type="entry name" value="AA_TRANSFER_CLASS_1"/>
    <property type="match status" value="1"/>
</dbReference>
<evidence type="ECO:0000256" key="5">
    <source>
        <dbReference type="ARBA" id="ARBA00022898"/>
    </source>
</evidence>
<dbReference type="PANTHER" id="PTHR46383">
    <property type="entry name" value="ASPARTATE AMINOTRANSFERASE"/>
    <property type="match status" value="1"/>
</dbReference>
<dbReference type="AlphaFoldDB" id="A0A7U4DNP7"/>
<dbReference type="Gene3D" id="3.40.640.10">
    <property type="entry name" value="Type I PLP-dependent aspartate aminotransferase-like (Major domain)"/>
    <property type="match status" value="1"/>
</dbReference>
<dbReference type="EC" id="2.6.1.-" evidence="6"/>
<dbReference type="EMBL" id="CP002364">
    <property type="protein sequence ID" value="ADW17157.1"/>
    <property type="molecule type" value="Genomic_DNA"/>
</dbReference>
<keyword evidence="4 6" id="KW-0808">Transferase</keyword>
<proteinExistence type="inferred from homology"/>
<evidence type="ECO:0000313" key="9">
    <source>
        <dbReference type="Proteomes" id="UP000006365"/>
    </source>
</evidence>
<dbReference type="InterPro" id="IPR004838">
    <property type="entry name" value="NHTrfase_class1_PyrdxlP-BS"/>
</dbReference>
<gene>
    <name evidence="8" type="ordered locus">Despr_0983</name>
</gene>
<dbReference type="KEGG" id="dpr:Despr_0983"/>
<dbReference type="GO" id="GO:0008483">
    <property type="term" value="F:transaminase activity"/>
    <property type="evidence" value="ECO:0007669"/>
    <property type="project" value="UniProtKB-KW"/>
</dbReference>
<dbReference type="CDD" id="cd00609">
    <property type="entry name" value="AAT_like"/>
    <property type="match status" value="1"/>
</dbReference>
<dbReference type="SUPFAM" id="SSF53383">
    <property type="entry name" value="PLP-dependent transferases"/>
    <property type="match status" value="1"/>
</dbReference>
<evidence type="ECO:0000256" key="2">
    <source>
        <dbReference type="ARBA" id="ARBA00007441"/>
    </source>
</evidence>
<keyword evidence="9" id="KW-1185">Reference proteome</keyword>
<accession>A0A7U4DNP7</accession>
<sequence length="393" mass="42574">MSSPVFPPISRRVRSIAVSATKAMAQEAARIGDCVSLGQGVPSFATPPPVVASVTKILQDNPASGKYTLQTGMPELRQRIARALREEKGVDIDPDNEICLTVGAMEGLLATLLTLVDQDDEVILPTPTYASYIEQVHLAGGRPVFVPLTAGWTLNLEAVRAAITPRTRALMLCNPGNPTGNVFADSEVLALCELAVERGFVVVIDETYAYLVYEGRTPLSPLGLSRYRHHVVSISSLSKQYALTGWRIGWVTAASELMAQIMKVHDAATICAPTPAQFAALAALDSDPGWLVECKAQLIRRRDLCCRRLDGMRNFFSYVEPKGAFYVMARYLFSDGPSQEVATRLLYGARVITIPGASYGPGGEGHLRLSFGGEEAEINEAFDRIEGWLQTGG</sequence>
<dbReference type="RefSeq" id="WP_015723701.1">
    <property type="nucleotide sequence ID" value="NC_014972.1"/>
</dbReference>
<reference evidence="8 9" key="1">
    <citation type="journal article" date="2011" name="Stand. Genomic Sci.">
        <title>Complete genome sequence of Desulfobulbus propionicus type strain (1pr3).</title>
        <authorList>
            <person name="Pagani I."/>
            <person name="Lapidus A."/>
            <person name="Nolan M."/>
            <person name="Lucas S."/>
            <person name="Hammon N."/>
            <person name="Deshpande S."/>
            <person name="Cheng J.F."/>
            <person name="Chertkov O."/>
            <person name="Davenport K."/>
            <person name="Tapia R."/>
            <person name="Han C."/>
            <person name="Goodwin L."/>
            <person name="Pitluck S."/>
            <person name="Liolios K."/>
            <person name="Mavromatis K."/>
            <person name="Ivanova N."/>
            <person name="Mikhailova N."/>
            <person name="Pati A."/>
            <person name="Chen A."/>
            <person name="Palaniappan K."/>
            <person name="Land M."/>
            <person name="Hauser L."/>
            <person name="Chang Y.J."/>
            <person name="Jeffries C.D."/>
            <person name="Detter J.C."/>
            <person name="Brambilla E."/>
            <person name="Kannan K.P."/>
            <person name="Djao O.D."/>
            <person name="Rohde M."/>
            <person name="Pukall R."/>
            <person name="Spring S."/>
            <person name="Goker M."/>
            <person name="Sikorski J."/>
            <person name="Woyke T."/>
            <person name="Bristow J."/>
            <person name="Eisen J.A."/>
            <person name="Markowitz V."/>
            <person name="Hugenholtz P."/>
            <person name="Kyrpides N.C."/>
            <person name="Klenk H.P."/>
        </authorList>
    </citation>
    <scope>NUCLEOTIDE SEQUENCE [LARGE SCALE GENOMIC DNA]</scope>
    <source>
        <strain evidence="9">ATCC 33891 / DSM 2032 / 1pr3</strain>
    </source>
</reference>
<dbReference type="Pfam" id="PF00155">
    <property type="entry name" value="Aminotran_1_2"/>
    <property type="match status" value="1"/>
</dbReference>
<evidence type="ECO:0000259" key="7">
    <source>
        <dbReference type="Pfam" id="PF00155"/>
    </source>
</evidence>
<dbReference type="InterPro" id="IPR050596">
    <property type="entry name" value="AspAT/PAT-like"/>
</dbReference>
<dbReference type="GO" id="GO:0030170">
    <property type="term" value="F:pyridoxal phosphate binding"/>
    <property type="evidence" value="ECO:0007669"/>
    <property type="project" value="InterPro"/>
</dbReference>
<organism evidence="8 9">
    <name type="scientific">Desulfobulbus propionicus (strain ATCC 33891 / DSM 2032 / VKM B-1956 / 1pr3)</name>
    <dbReference type="NCBI Taxonomy" id="577650"/>
    <lineage>
        <taxon>Bacteria</taxon>
        <taxon>Pseudomonadati</taxon>
        <taxon>Thermodesulfobacteriota</taxon>
        <taxon>Desulfobulbia</taxon>
        <taxon>Desulfobulbales</taxon>
        <taxon>Desulfobulbaceae</taxon>
        <taxon>Desulfobulbus</taxon>
    </lineage>
</organism>
<evidence type="ECO:0000313" key="8">
    <source>
        <dbReference type="EMBL" id="ADW17157.1"/>
    </source>
</evidence>
<evidence type="ECO:0000256" key="6">
    <source>
        <dbReference type="RuleBase" id="RU000481"/>
    </source>
</evidence>
<keyword evidence="5" id="KW-0663">Pyridoxal phosphate</keyword>
<dbReference type="FunFam" id="3.40.640.10:FF:000033">
    <property type="entry name" value="Aspartate aminotransferase"/>
    <property type="match status" value="1"/>
</dbReference>
<dbReference type="InterPro" id="IPR004839">
    <property type="entry name" value="Aminotransferase_I/II_large"/>
</dbReference>
<keyword evidence="3 6" id="KW-0032">Aminotransferase</keyword>
<comment type="similarity">
    <text evidence="2 6">Belongs to the class-I pyridoxal-phosphate-dependent aminotransferase family.</text>
</comment>